<evidence type="ECO:0000259" key="2">
    <source>
        <dbReference type="PROSITE" id="PS51782"/>
    </source>
</evidence>
<reference evidence="3" key="2">
    <citation type="submission" date="2021-04" db="EMBL/GenBank/DDBJ databases">
        <authorList>
            <person name="Gilroy R."/>
        </authorList>
    </citation>
    <scope>NUCLEOTIDE SEQUENCE</scope>
    <source>
        <strain evidence="3">CHK178-16964</strain>
    </source>
</reference>
<feature type="chain" id="PRO_5038963811" evidence="1">
    <location>
        <begin position="20"/>
        <end position="99"/>
    </location>
</feature>
<feature type="domain" description="LysM" evidence="2">
    <location>
        <begin position="40"/>
        <end position="91"/>
    </location>
</feature>
<dbReference type="InterPro" id="IPR036779">
    <property type="entry name" value="LysM_dom_sf"/>
</dbReference>
<dbReference type="AlphaFoldDB" id="A0A9D2HFI4"/>
<feature type="signal peptide" evidence="1">
    <location>
        <begin position="1"/>
        <end position="19"/>
    </location>
</feature>
<gene>
    <name evidence="3" type="ORF">IAA07_03440</name>
</gene>
<comment type="caution">
    <text evidence="3">The sequence shown here is derived from an EMBL/GenBank/DDBJ whole genome shotgun (WGS) entry which is preliminary data.</text>
</comment>
<dbReference type="Proteomes" id="UP000823900">
    <property type="component" value="Unassembled WGS sequence"/>
</dbReference>
<proteinExistence type="predicted"/>
<dbReference type="SUPFAM" id="SSF54106">
    <property type="entry name" value="LysM domain"/>
    <property type="match status" value="1"/>
</dbReference>
<sequence length="99" mass="11672">MKRWLCLIAVITVFSSALLGHSLFNVMAGEEQDRFSRYYKSIQICQGDSLWSIADEYRENSTMTVEEYIKELRTMNQLRSDTIHAGQYLTVMYFEENKK</sequence>
<evidence type="ECO:0000313" key="4">
    <source>
        <dbReference type="Proteomes" id="UP000823900"/>
    </source>
</evidence>
<evidence type="ECO:0000256" key="1">
    <source>
        <dbReference type="SAM" id="SignalP"/>
    </source>
</evidence>
<organism evidence="3 4">
    <name type="scientific">Candidatus Lachnoclostridium stercoravium</name>
    <dbReference type="NCBI Taxonomy" id="2838633"/>
    <lineage>
        <taxon>Bacteria</taxon>
        <taxon>Bacillati</taxon>
        <taxon>Bacillota</taxon>
        <taxon>Clostridia</taxon>
        <taxon>Lachnospirales</taxon>
        <taxon>Lachnospiraceae</taxon>
    </lineage>
</organism>
<reference evidence="3" key="1">
    <citation type="journal article" date="2021" name="PeerJ">
        <title>Extensive microbial diversity within the chicken gut microbiome revealed by metagenomics and culture.</title>
        <authorList>
            <person name="Gilroy R."/>
            <person name="Ravi A."/>
            <person name="Getino M."/>
            <person name="Pursley I."/>
            <person name="Horton D.L."/>
            <person name="Alikhan N.F."/>
            <person name="Baker D."/>
            <person name="Gharbi K."/>
            <person name="Hall N."/>
            <person name="Watson M."/>
            <person name="Adriaenssens E.M."/>
            <person name="Foster-Nyarko E."/>
            <person name="Jarju S."/>
            <person name="Secka A."/>
            <person name="Antonio M."/>
            <person name="Oren A."/>
            <person name="Chaudhuri R.R."/>
            <person name="La Ragione R."/>
            <person name="Hildebrand F."/>
            <person name="Pallen M.J."/>
        </authorList>
    </citation>
    <scope>NUCLEOTIDE SEQUENCE</scope>
    <source>
        <strain evidence="3">CHK178-16964</strain>
    </source>
</reference>
<keyword evidence="1" id="KW-0732">Signal</keyword>
<name>A0A9D2HFI4_9FIRM</name>
<evidence type="ECO:0000313" key="3">
    <source>
        <dbReference type="EMBL" id="HJA70620.1"/>
    </source>
</evidence>
<dbReference type="EMBL" id="DWZA01000029">
    <property type="protein sequence ID" value="HJA70620.1"/>
    <property type="molecule type" value="Genomic_DNA"/>
</dbReference>
<dbReference type="CDD" id="cd00118">
    <property type="entry name" value="LysM"/>
    <property type="match status" value="1"/>
</dbReference>
<dbReference type="Gene3D" id="3.10.350.10">
    <property type="entry name" value="LysM domain"/>
    <property type="match status" value="1"/>
</dbReference>
<dbReference type="PROSITE" id="PS51782">
    <property type="entry name" value="LYSM"/>
    <property type="match status" value="1"/>
</dbReference>
<dbReference type="Pfam" id="PF01476">
    <property type="entry name" value="LysM"/>
    <property type="match status" value="1"/>
</dbReference>
<accession>A0A9D2HFI4</accession>
<protein>
    <submittedName>
        <fullName evidence="3">LysM peptidoglycan-binding domain-containing protein</fullName>
    </submittedName>
</protein>
<dbReference type="InterPro" id="IPR018392">
    <property type="entry name" value="LysM"/>
</dbReference>